<dbReference type="PROSITE" id="PS51371">
    <property type="entry name" value="CBS"/>
    <property type="match status" value="2"/>
</dbReference>
<reference evidence="4" key="1">
    <citation type="journal article" date="2020" name="mSystems">
        <title>Genome- and Community-Level Interaction Insights into Carbon Utilization and Element Cycling Functions of Hydrothermarchaeota in Hydrothermal Sediment.</title>
        <authorList>
            <person name="Zhou Z."/>
            <person name="Liu Y."/>
            <person name="Xu W."/>
            <person name="Pan J."/>
            <person name="Luo Z.H."/>
            <person name="Li M."/>
        </authorList>
    </citation>
    <scope>NUCLEOTIDE SEQUENCE [LARGE SCALE GENOMIC DNA]</scope>
    <source>
        <strain evidence="4">SpSt-1074</strain>
    </source>
</reference>
<accession>A0A7J3VUL2</accession>
<dbReference type="EMBL" id="DRXH01000173">
    <property type="protein sequence ID" value="HHM44635.1"/>
    <property type="molecule type" value="Genomic_DNA"/>
</dbReference>
<comment type="caution">
    <text evidence="4">The sequence shown here is derived from an EMBL/GenBank/DDBJ whole genome shotgun (WGS) entry which is preliminary data.</text>
</comment>
<feature type="domain" description="CBS" evidence="3">
    <location>
        <begin position="73"/>
        <end position="127"/>
    </location>
</feature>
<feature type="domain" description="CBS" evidence="3">
    <location>
        <begin position="10"/>
        <end position="68"/>
    </location>
</feature>
<proteinExistence type="predicted"/>
<dbReference type="SMART" id="SM00116">
    <property type="entry name" value="CBS"/>
    <property type="match status" value="2"/>
</dbReference>
<evidence type="ECO:0000256" key="2">
    <source>
        <dbReference type="PROSITE-ProRule" id="PRU00703"/>
    </source>
</evidence>
<dbReference type="Gene3D" id="3.10.580.10">
    <property type="entry name" value="CBS-domain"/>
    <property type="match status" value="1"/>
</dbReference>
<sequence>MDTIKVSEIMSRKLVTAREDETLAEVGVKMLESKVSSVVITSDDKVEGIVTEKDYVKFFTLRVSPDEKVRSYMTRNVITVKEDVSLNTAKNIMVSNRIRHLPVVDEKGRAVGMVTARDIIESVETLI</sequence>
<evidence type="ECO:0000313" key="4">
    <source>
        <dbReference type="EMBL" id="HHM44635.1"/>
    </source>
</evidence>
<gene>
    <name evidence="4" type="ORF">ENM31_05005</name>
</gene>
<dbReference type="InterPro" id="IPR000644">
    <property type="entry name" value="CBS_dom"/>
</dbReference>
<organism evidence="4">
    <name type="scientific">Caldiarchaeum subterraneum</name>
    <dbReference type="NCBI Taxonomy" id="311458"/>
    <lineage>
        <taxon>Archaea</taxon>
        <taxon>Nitrososphaerota</taxon>
        <taxon>Candidatus Caldarchaeales</taxon>
        <taxon>Candidatus Caldarchaeaceae</taxon>
        <taxon>Candidatus Caldarchaeum</taxon>
    </lineage>
</organism>
<dbReference type="PANTHER" id="PTHR43080">
    <property type="entry name" value="CBS DOMAIN-CONTAINING PROTEIN CBSX3, MITOCHONDRIAL"/>
    <property type="match status" value="1"/>
</dbReference>
<dbReference type="InterPro" id="IPR051257">
    <property type="entry name" value="Diverse_CBS-Domain"/>
</dbReference>
<dbReference type="SUPFAM" id="SSF54631">
    <property type="entry name" value="CBS-domain pair"/>
    <property type="match status" value="1"/>
</dbReference>
<keyword evidence="1 2" id="KW-0129">CBS domain</keyword>
<evidence type="ECO:0000256" key="1">
    <source>
        <dbReference type="ARBA" id="ARBA00023122"/>
    </source>
</evidence>
<dbReference type="AlphaFoldDB" id="A0A7J3VUL2"/>
<dbReference type="InterPro" id="IPR046342">
    <property type="entry name" value="CBS_dom_sf"/>
</dbReference>
<dbReference type="Pfam" id="PF00571">
    <property type="entry name" value="CBS"/>
    <property type="match status" value="2"/>
</dbReference>
<evidence type="ECO:0000259" key="3">
    <source>
        <dbReference type="PROSITE" id="PS51371"/>
    </source>
</evidence>
<name>A0A7J3VUL2_CALS0</name>
<dbReference type="PANTHER" id="PTHR43080:SF2">
    <property type="entry name" value="CBS DOMAIN-CONTAINING PROTEIN"/>
    <property type="match status" value="1"/>
</dbReference>
<protein>
    <submittedName>
        <fullName evidence="4">CBS domain-containing protein</fullName>
    </submittedName>
</protein>